<dbReference type="PANTHER" id="PTHR34142">
    <property type="entry name" value="ENDO-BETA-1,4-GLUCANASE A"/>
    <property type="match status" value="1"/>
</dbReference>
<keyword evidence="1 3" id="KW-0378">Hydrolase</keyword>
<dbReference type="STRING" id="279113.CPter91_1873"/>
<dbReference type="InterPro" id="IPR001547">
    <property type="entry name" value="Glyco_hydro_5"/>
</dbReference>
<dbReference type="PATRIC" id="fig|279113.9.peg.1861"/>
<dbReference type="PROSITE" id="PS51257">
    <property type="entry name" value="PROKAR_LIPOPROTEIN"/>
    <property type="match status" value="1"/>
</dbReference>
<dbReference type="KEGG" id="cpra:CPter91_1873"/>
<feature type="signal peptide" evidence="4">
    <location>
        <begin position="1"/>
        <end position="22"/>
    </location>
</feature>
<proteinExistence type="inferred from homology"/>
<evidence type="ECO:0000313" key="7">
    <source>
        <dbReference type="Proteomes" id="UP000074561"/>
    </source>
</evidence>
<evidence type="ECO:0000256" key="1">
    <source>
        <dbReference type="ARBA" id="ARBA00022801"/>
    </source>
</evidence>
<dbReference type="Pfam" id="PF00150">
    <property type="entry name" value="Cellulase"/>
    <property type="match status" value="1"/>
</dbReference>
<feature type="chain" id="PRO_5007277450" evidence="4">
    <location>
        <begin position="23"/>
        <end position="341"/>
    </location>
</feature>
<comment type="similarity">
    <text evidence="3">Belongs to the glycosyl hydrolase 5 (cellulase A) family.</text>
</comment>
<dbReference type="RefSeq" id="WP_061939377.1">
    <property type="nucleotide sequence ID" value="NZ_CP013234.1"/>
</dbReference>
<evidence type="ECO:0000259" key="5">
    <source>
        <dbReference type="Pfam" id="PF00150"/>
    </source>
</evidence>
<dbReference type="InterPro" id="IPR017853">
    <property type="entry name" value="GH"/>
</dbReference>
<dbReference type="SUPFAM" id="SSF51445">
    <property type="entry name" value="(Trans)glycosidases"/>
    <property type="match status" value="1"/>
</dbReference>
<dbReference type="PANTHER" id="PTHR34142:SF1">
    <property type="entry name" value="GLYCOSIDE HYDROLASE FAMILY 5 DOMAIN-CONTAINING PROTEIN"/>
    <property type="match status" value="1"/>
</dbReference>
<evidence type="ECO:0000313" key="6">
    <source>
        <dbReference type="EMBL" id="AMP04246.1"/>
    </source>
</evidence>
<organism evidence="6 7">
    <name type="scientific">Collimonas pratensis</name>
    <dbReference type="NCBI Taxonomy" id="279113"/>
    <lineage>
        <taxon>Bacteria</taxon>
        <taxon>Pseudomonadati</taxon>
        <taxon>Pseudomonadota</taxon>
        <taxon>Betaproteobacteria</taxon>
        <taxon>Burkholderiales</taxon>
        <taxon>Oxalobacteraceae</taxon>
        <taxon>Collimonas</taxon>
    </lineage>
</organism>
<evidence type="ECO:0000256" key="2">
    <source>
        <dbReference type="ARBA" id="ARBA00023295"/>
    </source>
</evidence>
<keyword evidence="4" id="KW-0732">Signal</keyword>
<dbReference type="AlphaFoldDB" id="A0A127Q2M5"/>
<name>A0A127Q2M5_9BURK</name>
<gene>
    <name evidence="6" type="primary">egl</name>
    <name evidence="6" type="ORF">CPter91_1873</name>
</gene>
<dbReference type="OrthoDB" id="6769681at2"/>
<feature type="domain" description="Glycoside hydrolase family 5" evidence="5">
    <location>
        <begin position="35"/>
        <end position="306"/>
    </location>
</feature>
<accession>A0A127Q2M5</accession>
<evidence type="ECO:0000256" key="3">
    <source>
        <dbReference type="RuleBase" id="RU361153"/>
    </source>
</evidence>
<dbReference type="GO" id="GO:0004553">
    <property type="term" value="F:hydrolase activity, hydrolyzing O-glycosyl compounds"/>
    <property type="evidence" value="ECO:0007669"/>
    <property type="project" value="InterPro"/>
</dbReference>
<evidence type="ECO:0000256" key="4">
    <source>
        <dbReference type="SAM" id="SignalP"/>
    </source>
</evidence>
<dbReference type="EMBL" id="CP013234">
    <property type="protein sequence ID" value="AMP04246.1"/>
    <property type="molecule type" value="Genomic_DNA"/>
</dbReference>
<protein>
    <submittedName>
        <fullName evidence="6">Endoglucanase</fullName>
    </submittedName>
</protein>
<dbReference type="Proteomes" id="UP000074561">
    <property type="component" value="Chromosome"/>
</dbReference>
<sequence length="341" mass="37405">MNKFLFSIAAMVAALLCQPSMASCLDGKPLAGVNLSGAEFAAEKLPGKVFTDYVYPDLDEMRQFQSMGMNTFRLPFLWERLQPQLFGELDQAELQRIKDSVAAASSIGVCLILDVHNYGQYRGKPIGSPQVPRAALVDLWQRLLVNFKDPANVAFDLMNEPAKLPTAEWAATAQETLSALRRKGSRHLIMVPGGGWSGAHSWYAKDGLVSNADAFRFFHDPLNNYMIEVHQYADADFSGTGNDCVDPARLSAIMADVALWATSTRRRLFLGEFGVPANQPCLAALAAMMDAIKGNSAWGGWTYWAAGQWLATYPFSVQPDGSGERPQMSILKQAMPSQGKQ</sequence>
<keyword evidence="2 3" id="KW-0326">Glycosidase</keyword>
<reference evidence="6 7" key="1">
    <citation type="submission" date="2015-11" db="EMBL/GenBank/DDBJ databases">
        <title>Exploring the genomic traits of fungus-feeding bacterial genus Collimonas.</title>
        <authorList>
            <person name="Song C."/>
            <person name="Schmidt R."/>
            <person name="de Jager V."/>
            <person name="Krzyzanowska D."/>
            <person name="Jongedijk E."/>
            <person name="Cankar K."/>
            <person name="Beekwilder J."/>
            <person name="van Veen A."/>
            <person name="de Boer W."/>
            <person name="van Veen J.A."/>
            <person name="Garbeva P."/>
        </authorList>
    </citation>
    <scope>NUCLEOTIDE SEQUENCE [LARGE SCALE GENOMIC DNA]</scope>
    <source>
        <strain evidence="6 7">Ter91</strain>
    </source>
</reference>
<dbReference type="Gene3D" id="3.20.20.80">
    <property type="entry name" value="Glycosidases"/>
    <property type="match status" value="1"/>
</dbReference>
<dbReference type="GO" id="GO:0009251">
    <property type="term" value="P:glucan catabolic process"/>
    <property type="evidence" value="ECO:0007669"/>
    <property type="project" value="TreeGrafter"/>
</dbReference>